<evidence type="ECO:0000313" key="3">
    <source>
        <dbReference type="Proteomes" id="UP001152320"/>
    </source>
</evidence>
<reference evidence="2" key="1">
    <citation type="submission" date="2021-10" db="EMBL/GenBank/DDBJ databases">
        <title>Tropical sea cucumber genome reveals ecological adaptation and Cuvierian tubules defense mechanism.</title>
        <authorList>
            <person name="Chen T."/>
        </authorList>
    </citation>
    <scope>NUCLEOTIDE SEQUENCE</scope>
    <source>
        <strain evidence="2">Nanhai2018</strain>
        <tissue evidence="2">Muscle</tissue>
    </source>
</reference>
<proteinExistence type="predicted"/>
<organism evidence="2 3">
    <name type="scientific">Holothuria leucospilota</name>
    <name type="common">Black long sea cucumber</name>
    <name type="synonym">Mertensiothuria leucospilota</name>
    <dbReference type="NCBI Taxonomy" id="206669"/>
    <lineage>
        <taxon>Eukaryota</taxon>
        <taxon>Metazoa</taxon>
        <taxon>Echinodermata</taxon>
        <taxon>Eleutherozoa</taxon>
        <taxon>Echinozoa</taxon>
        <taxon>Holothuroidea</taxon>
        <taxon>Aspidochirotacea</taxon>
        <taxon>Aspidochirotida</taxon>
        <taxon>Holothuriidae</taxon>
        <taxon>Holothuria</taxon>
    </lineage>
</organism>
<accession>A0A9Q0YU51</accession>
<feature type="compositionally biased region" description="Polar residues" evidence="1">
    <location>
        <begin position="55"/>
        <end position="68"/>
    </location>
</feature>
<name>A0A9Q0YU51_HOLLE</name>
<dbReference type="EMBL" id="JAIZAY010000017">
    <property type="protein sequence ID" value="KAJ8026386.1"/>
    <property type="molecule type" value="Genomic_DNA"/>
</dbReference>
<feature type="compositionally biased region" description="Basic and acidic residues" evidence="1">
    <location>
        <begin position="21"/>
        <end position="38"/>
    </location>
</feature>
<sequence length="123" mass="13321">MDIRRFVKPKSSGGGGASTSRGRDESVEPSKKRQRVDSVEMSVEPEPQSHPGAGSTHQSDQRLSSSTDHFADVANYAADGDDDSDLLGPSVPGDLSPYMDPLVDELTKLNDGVTCMDCFFQEW</sequence>
<evidence type="ECO:0000256" key="1">
    <source>
        <dbReference type="SAM" id="MobiDB-lite"/>
    </source>
</evidence>
<evidence type="ECO:0000313" key="2">
    <source>
        <dbReference type="EMBL" id="KAJ8026386.1"/>
    </source>
</evidence>
<dbReference type="AlphaFoldDB" id="A0A9Q0YU51"/>
<dbReference type="Proteomes" id="UP001152320">
    <property type="component" value="Chromosome 17"/>
</dbReference>
<protein>
    <submittedName>
        <fullName evidence="2">Uncharacterized protein</fullName>
    </submittedName>
</protein>
<keyword evidence="3" id="KW-1185">Reference proteome</keyword>
<comment type="caution">
    <text evidence="2">The sequence shown here is derived from an EMBL/GenBank/DDBJ whole genome shotgun (WGS) entry which is preliminary data.</text>
</comment>
<feature type="region of interest" description="Disordered" evidence="1">
    <location>
        <begin position="1"/>
        <end position="93"/>
    </location>
</feature>
<gene>
    <name evidence="2" type="ORF">HOLleu_34212</name>
</gene>